<protein>
    <recommendedName>
        <fullName evidence="1">PIR2-like helical domain-containing protein</fullName>
    </recommendedName>
</protein>
<dbReference type="EMBL" id="BQKI01000002">
    <property type="protein sequence ID" value="GJM87910.1"/>
    <property type="molecule type" value="Genomic_DNA"/>
</dbReference>
<sequence length="213" mass="23936">MALVSSSDPDLRIYEPSFSTEYSSRKEEAAHRSHLLAKIHNAYCKAMERLTTNSKVLAGGGFCFGLLDPSSNIIANSLIPSTGEAEIEDLERRSLDGMVTFLTRFFPYLADCEAVRYLLLADADLLVATRIVVMDRRMKRFVSSELAVEEALRMALKCAALVTRHPHPDRLVGAWITISTHLDEVVSLLTNVQRRSHLFQLQPRPAHRSSHRT</sequence>
<name>A0AAV5BQ88_ELECO</name>
<dbReference type="AlphaFoldDB" id="A0AAV5BQ88"/>
<dbReference type="PANTHER" id="PTHR33120:SF47">
    <property type="entry name" value="OS05G0571400 PROTEIN"/>
    <property type="match status" value="1"/>
</dbReference>
<comment type="caution">
    <text evidence="2">The sequence shown here is derived from an EMBL/GenBank/DDBJ whole genome shotgun (WGS) entry which is preliminary data.</text>
</comment>
<reference evidence="2" key="1">
    <citation type="journal article" date="2018" name="DNA Res.">
        <title>Multiple hybrid de novo genome assembly of finger millet, an orphan allotetraploid crop.</title>
        <authorList>
            <person name="Hatakeyama M."/>
            <person name="Aluri S."/>
            <person name="Balachadran M.T."/>
            <person name="Sivarajan S.R."/>
            <person name="Patrignani A."/>
            <person name="Gruter S."/>
            <person name="Poveda L."/>
            <person name="Shimizu-Inatsugi R."/>
            <person name="Baeten J."/>
            <person name="Francoijs K.J."/>
            <person name="Nataraja K.N."/>
            <person name="Reddy Y.A.N."/>
            <person name="Phadnis S."/>
            <person name="Ravikumar R.L."/>
            <person name="Schlapbach R."/>
            <person name="Sreeman S.M."/>
            <person name="Shimizu K.K."/>
        </authorList>
    </citation>
    <scope>NUCLEOTIDE SEQUENCE</scope>
</reference>
<evidence type="ECO:0000259" key="1">
    <source>
        <dbReference type="Pfam" id="PF20235"/>
    </source>
</evidence>
<accession>A0AAV5BQ88</accession>
<dbReference type="InterPro" id="IPR046527">
    <property type="entry name" value="PIR2-like_helical"/>
</dbReference>
<evidence type="ECO:0000313" key="2">
    <source>
        <dbReference type="EMBL" id="GJM87910.1"/>
    </source>
</evidence>
<reference evidence="2" key="2">
    <citation type="submission" date="2021-12" db="EMBL/GenBank/DDBJ databases">
        <title>Resequencing data analysis of finger millet.</title>
        <authorList>
            <person name="Hatakeyama M."/>
            <person name="Aluri S."/>
            <person name="Balachadran M.T."/>
            <person name="Sivarajan S.R."/>
            <person name="Poveda L."/>
            <person name="Shimizu-Inatsugi R."/>
            <person name="Schlapbach R."/>
            <person name="Sreeman S.M."/>
            <person name="Shimizu K.K."/>
        </authorList>
    </citation>
    <scope>NUCLEOTIDE SEQUENCE</scope>
</reference>
<proteinExistence type="predicted"/>
<gene>
    <name evidence="2" type="primary">ga03916</name>
    <name evidence="2" type="ORF">PR202_ga03916</name>
</gene>
<dbReference type="PANTHER" id="PTHR33120">
    <property type="entry name" value="EXPRESSED PROTEIN-RELATED"/>
    <property type="match status" value="1"/>
</dbReference>
<organism evidence="2 3">
    <name type="scientific">Eleusine coracana subsp. coracana</name>
    <dbReference type="NCBI Taxonomy" id="191504"/>
    <lineage>
        <taxon>Eukaryota</taxon>
        <taxon>Viridiplantae</taxon>
        <taxon>Streptophyta</taxon>
        <taxon>Embryophyta</taxon>
        <taxon>Tracheophyta</taxon>
        <taxon>Spermatophyta</taxon>
        <taxon>Magnoliopsida</taxon>
        <taxon>Liliopsida</taxon>
        <taxon>Poales</taxon>
        <taxon>Poaceae</taxon>
        <taxon>PACMAD clade</taxon>
        <taxon>Chloridoideae</taxon>
        <taxon>Cynodonteae</taxon>
        <taxon>Eleusininae</taxon>
        <taxon>Eleusine</taxon>
    </lineage>
</organism>
<keyword evidence="3" id="KW-1185">Reference proteome</keyword>
<evidence type="ECO:0000313" key="3">
    <source>
        <dbReference type="Proteomes" id="UP001054889"/>
    </source>
</evidence>
<feature type="domain" description="PIR2-like helical" evidence="1">
    <location>
        <begin position="38"/>
        <end position="131"/>
    </location>
</feature>
<dbReference type="Pfam" id="PF20235">
    <property type="entry name" value="PIR2-like_helical"/>
    <property type="match status" value="1"/>
</dbReference>
<dbReference type="Proteomes" id="UP001054889">
    <property type="component" value="Unassembled WGS sequence"/>
</dbReference>